<dbReference type="EMBL" id="QVTE01000034">
    <property type="protein sequence ID" value="RFU68336.1"/>
    <property type="molecule type" value="Genomic_DNA"/>
</dbReference>
<feature type="domain" description="Endonuclease YhcR N-terminal" evidence="4">
    <location>
        <begin position="18"/>
        <end position="127"/>
    </location>
</feature>
<dbReference type="Pfam" id="PF19886">
    <property type="entry name" value="DUF6359"/>
    <property type="match status" value="1"/>
</dbReference>
<protein>
    <submittedName>
        <fullName evidence="5">Endonuclease</fullName>
    </submittedName>
</protein>
<dbReference type="Pfam" id="PF18942">
    <property type="entry name" value="DUF5689"/>
    <property type="match status" value="1"/>
</dbReference>
<dbReference type="OrthoDB" id="9801679at2"/>
<keyword evidence="5" id="KW-0540">Nuclease</keyword>
<comment type="caution">
    <text evidence="5">The sequence shown here is derived from an EMBL/GenBank/DDBJ whole genome shotgun (WGS) entry which is preliminary data.</text>
</comment>
<dbReference type="AlphaFoldDB" id="A0A372LNE3"/>
<proteinExistence type="predicted"/>
<keyword evidence="5" id="KW-0255">Endonuclease</keyword>
<dbReference type="InterPro" id="IPR045939">
    <property type="entry name" value="YhcR_N"/>
</dbReference>
<reference evidence="5 6" key="1">
    <citation type="submission" date="2018-08" db="EMBL/GenBank/DDBJ databases">
        <title>Bacillus chawlae sp. nov., Bacillus glennii sp. nov., and Bacillus saganii sp. nov. Isolated from the Vehicle Assembly Building at Kennedy Space Center where the Viking Spacecraft were Assembled.</title>
        <authorList>
            <person name="Seuylemezian A."/>
            <person name="Vaishampayan P."/>
        </authorList>
    </citation>
    <scope>NUCLEOTIDE SEQUENCE [LARGE SCALE GENOMIC DNA]</scope>
    <source>
        <strain evidence="5 6">V47-23a</strain>
    </source>
</reference>
<dbReference type="Pfam" id="PF19580">
    <property type="entry name" value="Exo_endo_phos_3"/>
    <property type="match status" value="1"/>
</dbReference>
<dbReference type="InterPro" id="IPR059177">
    <property type="entry name" value="GH29D-like_dom"/>
</dbReference>
<keyword evidence="5" id="KW-0378">Hydrolase</keyword>
<dbReference type="CDD" id="cd10283">
    <property type="entry name" value="MnuA_DNase1-like"/>
    <property type="match status" value="1"/>
</dbReference>
<evidence type="ECO:0000259" key="3">
    <source>
        <dbReference type="Pfam" id="PF19580"/>
    </source>
</evidence>
<evidence type="ECO:0000259" key="1">
    <source>
        <dbReference type="Pfam" id="PF13290"/>
    </source>
</evidence>
<feature type="domain" description="DUF5689" evidence="2">
    <location>
        <begin position="242"/>
        <end position="385"/>
    </location>
</feature>
<keyword evidence="6" id="KW-1185">Reference proteome</keyword>
<dbReference type="Proteomes" id="UP000264541">
    <property type="component" value="Unassembled WGS sequence"/>
</dbReference>
<dbReference type="InterPro" id="IPR036691">
    <property type="entry name" value="Endo/exonu/phosph_ase_sf"/>
</dbReference>
<dbReference type="PANTHER" id="PTHR42834:SF1">
    <property type="entry name" value="ENDONUCLEASE_EXONUCLEASE_PHOSPHATASE FAMILY PROTEIN (AFU_ORTHOLOGUE AFUA_3G09210)"/>
    <property type="match status" value="1"/>
</dbReference>
<feature type="domain" description="GH29D-like beta-sandwich" evidence="1">
    <location>
        <begin position="399"/>
        <end position="465"/>
    </location>
</feature>
<feature type="domain" description="GH29D-like beta-sandwich" evidence="1">
    <location>
        <begin position="143"/>
        <end position="209"/>
    </location>
</feature>
<dbReference type="Gene3D" id="3.60.10.10">
    <property type="entry name" value="Endonuclease/exonuclease/phosphatase"/>
    <property type="match status" value="1"/>
</dbReference>
<dbReference type="PANTHER" id="PTHR42834">
    <property type="entry name" value="ENDONUCLEASE/EXONUCLEASE/PHOSPHATASE FAMILY PROTEIN (AFU_ORTHOLOGUE AFUA_3G09210)"/>
    <property type="match status" value="1"/>
</dbReference>
<feature type="domain" description="Endonuclease/exonuclease/phosphatase" evidence="3">
    <location>
        <begin position="867"/>
        <end position="1010"/>
    </location>
</feature>
<name>A0A372LNE3_9BACI</name>
<dbReference type="GO" id="GO:0004519">
    <property type="term" value="F:endonuclease activity"/>
    <property type="evidence" value="ECO:0007669"/>
    <property type="project" value="UniProtKB-KW"/>
</dbReference>
<evidence type="ECO:0000313" key="5">
    <source>
        <dbReference type="EMBL" id="RFU68336.1"/>
    </source>
</evidence>
<dbReference type="InterPro" id="IPR043744">
    <property type="entry name" value="DUF5689"/>
</dbReference>
<dbReference type="SUPFAM" id="SSF56219">
    <property type="entry name" value="DNase I-like"/>
    <property type="match status" value="1"/>
</dbReference>
<dbReference type="Pfam" id="PF13290">
    <property type="entry name" value="CHB_HEX_C_1"/>
    <property type="match status" value="2"/>
</dbReference>
<sequence length="1170" mass="125186">MIISLFAPFSAANATEPISVAQAIAANTGTATVEGYIVGVTTGGSGGTASYAHKAPFTVETNLALADDPNETDKTKIIPVQLPTGPIRTELNLKTNPENLGKKIQITGSLEKYFTVPGLKSPTAYTFVQENDPTKVQSVTANPGAGPVAEGTSVILSTATEGAAIFYTTDGTAPTKESRQYIAPITIDNAITIKAFASTLGLEDSEVTTFEYSVLQKQTIAEVRELPVGHSALTSGIVTAVFGNTVYIQDDTAGIVLYGSNLNVAPGDRVQASGKIADYNSLLELEVQASNVTVIEKAEVPAAQELTAADLQENKEATLVTVKKVTVESLAGGNYTAKDANGTSFQIRPQDASLLSVDTSYDSITGVLGAYKSVYQLIPRDASDIIEDSSKVQRITATPGAGLIKAGDKVTLAAPTAGATIYYTTDNTNPTTSSQVYGGPIEISKDTVIKAIAVKEGLTATDVSTFNYIIQKDVVRIHDIQAAAHYSPYEGINVADIEGVVTKVVDANNFYMQDTQSDNDEKTSEGILVYKRPHGVKVGDAVKVSGQVKEYVLEGYAEKQQTDLPVTEINATAIMATASGQTLPAPVVIGQDRIPPAEVIDNDGLSTFEPEQDGIDFFESLEGMLVQVDNAKIVAPQKYGEVIVVPGNFDTNTDAGGLRITETDFNPERITIDMNDESFVAKMGDSFAGSIKGVVSYGYSNFKVLSNKADLPQLVEGANTRETTTISAAADKLTIASYNVENFSTKTPDAKVTNLAEAIVNNLKQPDIIGLTEVQDNDGQTDSGNTDASQSFETLIAKIKALGGADYLYTDIAPLDKQDGGAPGGNIRVGFLYKQDRVTLVPGKKGTATDAVSFENGKLTLNPGRIDPTNAAFNSSRKPLAAQFEFNGKNIIVVANHFNSKGGDQPLFGKVQPPVLQSEVQRMKIAEIVNSFVKDVKEKDPNANIVLLGDFNDFEFSNPLQTLKGNELTNMIEKVPADQRYTYNYQGNAQVLDHILVSNNLAANTEVDIVHINSGFMEEHGRASDHDPVLIQMSLNKIEEPKYDKVYNLSGYTAGKLKIKEDNALVSMDSTSTIKDGIYLMKSTAALKGEGLKDTRVIITPSSKNSVIDFTGAEVKEVVIESKNVKEIRGAENIQLWKVKKNVDTSAITFYNSEGEEMDSPFASKNKKSA</sequence>
<dbReference type="InterPro" id="IPR005135">
    <property type="entry name" value="Endo/exonuclease/phosphatase"/>
</dbReference>
<gene>
    <name evidence="5" type="ORF">D0469_12510</name>
</gene>
<evidence type="ECO:0000313" key="6">
    <source>
        <dbReference type="Proteomes" id="UP000264541"/>
    </source>
</evidence>
<evidence type="ECO:0000259" key="4">
    <source>
        <dbReference type="Pfam" id="PF19886"/>
    </source>
</evidence>
<dbReference type="CDD" id="cd04486">
    <property type="entry name" value="YhcR_OBF_like"/>
    <property type="match status" value="1"/>
</dbReference>
<organism evidence="5 6">
    <name type="scientific">Peribacillus saganii</name>
    <dbReference type="NCBI Taxonomy" id="2303992"/>
    <lineage>
        <taxon>Bacteria</taxon>
        <taxon>Bacillati</taxon>
        <taxon>Bacillota</taxon>
        <taxon>Bacilli</taxon>
        <taxon>Bacillales</taxon>
        <taxon>Bacillaceae</taxon>
        <taxon>Peribacillus</taxon>
    </lineage>
</organism>
<evidence type="ECO:0000259" key="2">
    <source>
        <dbReference type="Pfam" id="PF18942"/>
    </source>
</evidence>
<accession>A0A372LNE3</accession>